<sequence>MVQYCYLVNEDSDLCLKHYAPEKNAFRNFKEEVTVGEKTWIALRTFIFSKFDGNRCFFVKYLTGFTGIPFCKSYNNLRAWQKSKLKNSGICSRVG</sequence>
<proteinExistence type="predicted"/>
<keyword evidence="2" id="KW-1185">Reference proteome</keyword>
<dbReference type="AlphaFoldDB" id="A0AA38IZ88"/>
<name>A0AA38IZ88_9CUCU</name>
<comment type="caution">
    <text evidence="1">The sequence shown here is derived from an EMBL/GenBank/DDBJ whole genome shotgun (WGS) entry which is preliminary data.</text>
</comment>
<protein>
    <submittedName>
        <fullName evidence="1">Uncharacterized protein</fullName>
    </submittedName>
</protein>
<dbReference type="Proteomes" id="UP001168821">
    <property type="component" value="Unassembled WGS sequence"/>
</dbReference>
<dbReference type="EMBL" id="JALNTZ010000002">
    <property type="protein sequence ID" value="KAJ3662952.1"/>
    <property type="molecule type" value="Genomic_DNA"/>
</dbReference>
<gene>
    <name evidence="1" type="ORF">Zmor_007266</name>
</gene>
<reference evidence="1" key="1">
    <citation type="journal article" date="2023" name="G3 (Bethesda)">
        <title>Whole genome assemblies of Zophobas morio and Tenebrio molitor.</title>
        <authorList>
            <person name="Kaur S."/>
            <person name="Stinson S.A."/>
            <person name="diCenzo G.C."/>
        </authorList>
    </citation>
    <scope>NUCLEOTIDE SEQUENCE</scope>
    <source>
        <strain evidence="1">QUZm001</strain>
    </source>
</reference>
<evidence type="ECO:0000313" key="2">
    <source>
        <dbReference type="Proteomes" id="UP001168821"/>
    </source>
</evidence>
<organism evidence="1 2">
    <name type="scientific">Zophobas morio</name>
    <dbReference type="NCBI Taxonomy" id="2755281"/>
    <lineage>
        <taxon>Eukaryota</taxon>
        <taxon>Metazoa</taxon>
        <taxon>Ecdysozoa</taxon>
        <taxon>Arthropoda</taxon>
        <taxon>Hexapoda</taxon>
        <taxon>Insecta</taxon>
        <taxon>Pterygota</taxon>
        <taxon>Neoptera</taxon>
        <taxon>Endopterygota</taxon>
        <taxon>Coleoptera</taxon>
        <taxon>Polyphaga</taxon>
        <taxon>Cucujiformia</taxon>
        <taxon>Tenebrionidae</taxon>
        <taxon>Zophobas</taxon>
    </lineage>
</organism>
<accession>A0AA38IZ88</accession>
<evidence type="ECO:0000313" key="1">
    <source>
        <dbReference type="EMBL" id="KAJ3662952.1"/>
    </source>
</evidence>